<evidence type="ECO:0000313" key="1">
    <source>
        <dbReference type="EMBL" id="KAF8771820.1"/>
    </source>
</evidence>
<organism evidence="1 2">
    <name type="scientific">Argiope bruennichi</name>
    <name type="common">Wasp spider</name>
    <name type="synonym">Aranea bruennichi</name>
    <dbReference type="NCBI Taxonomy" id="94029"/>
    <lineage>
        <taxon>Eukaryota</taxon>
        <taxon>Metazoa</taxon>
        <taxon>Ecdysozoa</taxon>
        <taxon>Arthropoda</taxon>
        <taxon>Chelicerata</taxon>
        <taxon>Arachnida</taxon>
        <taxon>Araneae</taxon>
        <taxon>Araneomorphae</taxon>
        <taxon>Entelegynae</taxon>
        <taxon>Araneoidea</taxon>
        <taxon>Araneidae</taxon>
        <taxon>Argiope</taxon>
    </lineage>
</organism>
<name>A0A8T0EGP3_ARGBR</name>
<accession>A0A8T0EGP3</accession>
<dbReference type="AlphaFoldDB" id="A0A8T0EGP3"/>
<comment type="caution">
    <text evidence="1">The sequence shown here is derived from an EMBL/GenBank/DDBJ whole genome shotgun (WGS) entry which is preliminary data.</text>
</comment>
<keyword evidence="2" id="KW-1185">Reference proteome</keyword>
<protein>
    <recommendedName>
        <fullName evidence="3">DUF19 domain-containing protein</fullName>
    </recommendedName>
</protein>
<reference evidence="1" key="1">
    <citation type="journal article" date="2020" name="bioRxiv">
        <title>Chromosome-level reference genome of the European wasp spider Argiope bruennichi: a resource for studies on range expansion and evolutionary adaptation.</title>
        <authorList>
            <person name="Sheffer M.M."/>
            <person name="Hoppe A."/>
            <person name="Krehenwinkel H."/>
            <person name="Uhl G."/>
            <person name="Kuss A.W."/>
            <person name="Jensen L."/>
            <person name="Jensen C."/>
            <person name="Gillespie R.G."/>
            <person name="Hoff K.J."/>
            <person name="Prost S."/>
        </authorList>
    </citation>
    <scope>NUCLEOTIDE SEQUENCE</scope>
</reference>
<dbReference type="Proteomes" id="UP000807504">
    <property type="component" value="Unassembled WGS sequence"/>
</dbReference>
<evidence type="ECO:0000313" key="2">
    <source>
        <dbReference type="Proteomes" id="UP000807504"/>
    </source>
</evidence>
<gene>
    <name evidence="1" type="ORF">HNY73_019190</name>
</gene>
<evidence type="ECO:0008006" key="3">
    <source>
        <dbReference type="Google" id="ProtNLM"/>
    </source>
</evidence>
<proteinExistence type="predicted"/>
<sequence>MNPRTVRCDSKCFNKKFTRCAQNYITDIEKVYSSCDTLKQQARCVYSAALDCETAFIPEAYWHKDSVVEICDKKSEYLEKHRKCLANAVKGANCLDKYKNIMKDKKTAKEILGGLKEVCKEGNWFGKCMQGNTEDFCGGIPSDYLYDGILIYMIKLQKLLCSEVILPADESIPESVILGLPRFTELTVALLNFP</sequence>
<reference evidence="1" key="2">
    <citation type="submission" date="2020-06" db="EMBL/GenBank/DDBJ databases">
        <authorList>
            <person name="Sheffer M."/>
        </authorList>
    </citation>
    <scope>NUCLEOTIDE SEQUENCE</scope>
</reference>
<dbReference type="EMBL" id="JABXBU010002228">
    <property type="protein sequence ID" value="KAF8771820.1"/>
    <property type="molecule type" value="Genomic_DNA"/>
</dbReference>